<dbReference type="RefSeq" id="WP_380739685.1">
    <property type="nucleotide sequence ID" value="NZ_JBHTJP010000035.1"/>
</dbReference>
<organism evidence="2 3">
    <name type="scientific">Salinimicrobium gaetbulicola</name>
    <dbReference type="NCBI Taxonomy" id="999702"/>
    <lineage>
        <taxon>Bacteria</taxon>
        <taxon>Pseudomonadati</taxon>
        <taxon>Bacteroidota</taxon>
        <taxon>Flavobacteriia</taxon>
        <taxon>Flavobacteriales</taxon>
        <taxon>Flavobacteriaceae</taxon>
        <taxon>Salinimicrobium</taxon>
    </lineage>
</organism>
<dbReference type="InterPro" id="IPR043744">
    <property type="entry name" value="DUF5689"/>
</dbReference>
<accession>A0ABW3III1</accession>
<protein>
    <submittedName>
        <fullName evidence="2">DUF5689 domain-containing protein</fullName>
    </submittedName>
</protein>
<evidence type="ECO:0000313" key="2">
    <source>
        <dbReference type="EMBL" id="MFD0977417.1"/>
    </source>
</evidence>
<dbReference type="NCBIfam" id="NF038128">
    <property type="entry name" value="choice_anch_J"/>
    <property type="match status" value="1"/>
</dbReference>
<feature type="domain" description="DUF5689" evidence="1">
    <location>
        <begin position="47"/>
        <end position="267"/>
    </location>
</feature>
<dbReference type="PROSITE" id="PS51257">
    <property type="entry name" value="PROKAR_LIPOPROTEIN"/>
    <property type="match status" value="1"/>
</dbReference>
<evidence type="ECO:0000313" key="3">
    <source>
        <dbReference type="Proteomes" id="UP001597100"/>
    </source>
</evidence>
<sequence>MKTYYLCLLTFLIVGCGADDDFELPEGTGGANKNPVPNTDLQAVLGTYYQNPEDIITFENDQIFEAYVVSSDEAGNFYKELVIQDKAEDPLAGIVIKLNMASYFQFFNFGRKLIINAKGLSIGEMNGVATLGVQNGKRIENIPAPVIGDHLFRTSEVAEIVPLSLEAIQFSDQYENLYVQLSDVQFSEFLVNPEDPFTYASEDTDEFDGERRVESCKGDFPFILSTSTYADFKGFKLPSGNGSLKGILTRDFYDEFYTIYLNSPADIDFSINERCKQDHLDCGLSEEEGSKVLFWEDFSSQTNNKPIKGNGWKLIVEEGSKEWEAFTASGGNASLGKSARIRPAGSGDRKTQSWLITPSINFDSTSGEVLSFKTSTSFANGSMLEVLISTDWDGSEENFGLATWKILSSAYIAQNSDFFGDWISSGNIDLSCVEGKGYIGFKYTGSDSPYYNGIYELDDIVLTAN</sequence>
<evidence type="ECO:0000259" key="1">
    <source>
        <dbReference type="Pfam" id="PF18942"/>
    </source>
</evidence>
<comment type="caution">
    <text evidence="2">The sequence shown here is derived from an EMBL/GenBank/DDBJ whole genome shotgun (WGS) entry which is preliminary data.</text>
</comment>
<gene>
    <name evidence="2" type="ORF">ACFQ1G_11495</name>
</gene>
<dbReference type="EMBL" id="JBHTJP010000035">
    <property type="protein sequence ID" value="MFD0977417.1"/>
    <property type="molecule type" value="Genomic_DNA"/>
</dbReference>
<dbReference type="Pfam" id="PF18942">
    <property type="entry name" value="DUF5689"/>
    <property type="match status" value="1"/>
</dbReference>
<keyword evidence="3" id="KW-1185">Reference proteome</keyword>
<reference evidence="3" key="1">
    <citation type="journal article" date="2019" name="Int. J. Syst. Evol. Microbiol.">
        <title>The Global Catalogue of Microorganisms (GCM) 10K type strain sequencing project: providing services to taxonomists for standard genome sequencing and annotation.</title>
        <authorList>
            <consortium name="The Broad Institute Genomics Platform"/>
            <consortium name="The Broad Institute Genome Sequencing Center for Infectious Disease"/>
            <person name="Wu L."/>
            <person name="Ma J."/>
        </authorList>
    </citation>
    <scope>NUCLEOTIDE SEQUENCE [LARGE SCALE GENOMIC DNA]</scope>
    <source>
        <strain evidence="3">CCUG 60898</strain>
    </source>
</reference>
<proteinExistence type="predicted"/>
<dbReference type="Proteomes" id="UP001597100">
    <property type="component" value="Unassembled WGS sequence"/>
</dbReference>
<dbReference type="Gene3D" id="2.60.120.200">
    <property type="match status" value="1"/>
</dbReference>
<name>A0ABW3III1_9FLAO</name>